<evidence type="ECO:0000256" key="1">
    <source>
        <dbReference type="RuleBase" id="RU362114"/>
    </source>
</evidence>
<proteinExistence type="predicted"/>
<dbReference type="PROSITE" id="PS51059">
    <property type="entry name" value="PARP_CATALYTIC"/>
    <property type="match status" value="2"/>
</dbReference>
<protein>
    <recommendedName>
        <fullName evidence="1">Poly [ADP-ribose] polymerase</fullName>
        <shortName evidence="1">PARP</shortName>
        <ecNumber evidence="1">2.4.2.-</ecNumber>
    </recommendedName>
</protein>
<comment type="caution">
    <text evidence="3">The sequence shown here is derived from an EMBL/GenBank/DDBJ whole genome shotgun (WGS) entry which is preliminary data.</text>
</comment>
<dbReference type="InterPro" id="IPR012317">
    <property type="entry name" value="Poly(ADP-ribose)pol_cat_dom"/>
</dbReference>
<dbReference type="PANTHER" id="PTHR45740">
    <property type="entry name" value="POLY [ADP-RIBOSE] POLYMERASE"/>
    <property type="match status" value="1"/>
</dbReference>
<dbReference type="Proteomes" id="UP000654075">
    <property type="component" value="Unassembled WGS sequence"/>
</dbReference>
<name>A0A813GPP3_POLGL</name>
<evidence type="ECO:0000259" key="2">
    <source>
        <dbReference type="PROSITE" id="PS51059"/>
    </source>
</evidence>
<dbReference type="EMBL" id="CAJNNV010029090">
    <property type="protein sequence ID" value="CAE8626992.1"/>
    <property type="molecule type" value="Genomic_DNA"/>
</dbReference>
<feature type="domain" description="PARP catalytic" evidence="2">
    <location>
        <begin position="615"/>
        <end position="875"/>
    </location>
</feature>
<dbReference type="Pfam" id="PF00644">
    <property type="entry name" value="PARP"/>
    <property type="match status" value="2"/>
</dbReference>
<organism evidence="3 4">
    <name type="scientific">Polarella glacialis</name>
    <name type="common">Dinoflagellate</name>
    <dbReference type="NCBI Taxonomy" id="89957"/>
    <lineage>
        <taxon>Eukaryota</taxon>
        <taxon>Sar</taxon>
        <taxon>Alveolata</taxon>
        <taxon>Dinophyceae</taxon>
        <taxon>Suessiales</taxon>
        <taxon>Suessiaceae</taxon>
        <taxon>Polarella</taxon>
    </lineage>
</organism>
<dbReference type="AlphaFoldDB" id="A0A813GPP3"/>
<dbReference type="PANTHER" id="PTHR45740:SF2">
    <property type="entry name" value="POLY [ADP-RIBOSE] POLYMERASE"/>
    <property type="match status" value="1"/>
</dbReference>
<dbReference type="InterPro" id="IPR051712">
    <property type="entry name" value="ARTD-AVP"/>
</dbReference>
<dbReference type="OMA" id="NRNDANC"/>
<keyword evidence="1" id="KW-0808">Transferase</keyword>
<feature type="domain" description="PARP catalytic" evidence="2">
    <location>
        <begin position="321"/>
        <end position="602"/>
    </location>
</feature>
<keyword evidence="4" id="KW-1185">Reference proteome</keyword>
<accession>A0A813GPP3</accession>
<gene>
    <name evidence="3" type="ORF">PGLA1383_LOCUS43865</name>
</gene>
<keyword evidence="1" id="KW-0520">NAD</keyword>
<dbReference type="OrthoDB" id="6133115at2759"/>
<keyword evidence="1" id="KW-0328">Glycosyltransferase</keyword>
<reference evidence="3" key="1">
    <citation type="submission" date="2021-02" db="EMBL/GenBank/DDBJ databases">
        <authorList>
            <person name="Dougan E. K."/>
            <person name="Rhodes N."/>
            <person name="Thang M."/>
            <person name="Chan C."/>
        </authorList>
    </citation>
    <scope>NUCLEOTIDE SEQUENCE</scope>
</reference>
<dbReference type="GO" id="GO:0003950">
    <property type="term" value="F:NAD+ poly-ADP-ribosyltransferase activity"/>
    <property type="evidence" value="ECO:0007669"/>
    <property type="project" value="UniProtKB-UniRule"/>
</dbReference>
<sequence length="875" mass="96268">MLDPFPSSWTTYPGACKNSECQTLLDCQAKCDSCSSCKAFIYLTQGGGGARCHMQGEISSGTEVDYLQSNPDPSRWSFYVNARSKVCQRASSTSEKADAAIDYCSWAASNVNRNDANCRSVMLDPFPSSSILYIGACKKSECQTLLDCQAKCDSCSSCKAIRYLEEGGGGARCHMQGEIFPGSEGYLQSYPDPSQWSFYVNARSKVCQRASSTSTEMNAYIEWQLHCSFRTLRSWGIMVKCGGISKGNNYNAKPVDDSNSNGDNHGWRTLFPKARAAVPSSAVAPTSIPPRARPRLETEEMHTTNAISATAVDILPGYWSHSLGLQLEIPDSLCFDQMVYVAQKNLAKFQELMDTTYRPIPTQDRPCPTGMCAKVRGGCPCVRLGGSPGLPSGYKVKRVIRIEDSGMFERYAQRLGKIKRSRGFAQALAPSLFTQEPTREGFADVLAPLDSSLNEAYLWHGTTVRRGLAIAQDDFSLQFAGSGAGSMYGEGLYFAESCTKAPGDTPKNPGGHYEGTHALLLCRACLGKFYYVTDRDPGAKQKVESGEFDSTVGDRAASAKTYREVVLYDPDQVYPEYVVLYDRLDGGKTVKANDAPFHLELPVYWVNVHRNPIADPFSVHYTVRKKIKDLIQRLASGTCSGSKPVVLDVLRGEDSELWNRYVGFKAGLHQRLRSMGETRCLPPNELDGRPESGHALTSKLLEDEVDAEEAAGIENMDVALNELLLWHGTDAESATAIAESGFQSAKAGTVKHMFQRISQGHRRRFGEGAYFAEDLAKSIGYAPESSTGVRYVLLCRTVCGHIWYTEKSSDSDADQDAKRSLKHSVLANPDGKGPREYVLFEDTQIYPEYIVQLSVNGDFTATEEEDAPTNQIIVQ</sequence>
<dbReference type="Gene3D" id="3.90.228.10">
    <property type="match status" value="2"/>
</dbReference>
<dbReference type="EC" id="2.4.2.-" evidence="1"/>
<dbReference type="SUPFAM" id="SSF56399">
    <property type="entry name" value="ADP-ribosylation"/>
    <property type="match status" value="2"/>
</dbReference>
<dbReference type="GO" id="GO:1990404">
    <property type="term" value="F:NAD+-protein mono-ADP-ribosyltransferase activity"/>
    <property type="evidence" value="ECO:0007669"/>
    <property type="project" value="TreeGrafter"/>
</dbReference>
<evidence type="ECO:0000313" key="3">
    <source>
        <dbReference type="EMBL" id="CAE8626992.1"/>
    </source>
</evidence>
<dbReference type="GO" id="GO:0005634">
    <property type="term" value="C:nucleus"/>
    <property type="evidence" value="ECO:0007669"/>
    <property type="project" value="TreeGrafter"/>
</dbReference>
<evidence type="ECO:0000313" key="4">
    <source>
        <dbReference type="Proteomes" id="UP000654075"/>
    </source>
</evidence>